<dbReference type="InterPro" id="IPR001810">
    <property type="entry name" value="F-box_dom"/>
</dbReference>
<name>A0ABC8YEV1_9POAL</name>
<dbReference type="SUPFAM" id="SSF81383">
    <property type="entry name" value="F-box domain"/>
    <property type="match status" value="1"/>
</dbReference>
<dbReference type="InterPro" id="IPR036047">
    <property type="entry name" value="F-box-like_dom_sf"/>
</dbReference>
<proteinExistence type="predicted"/>
<feature type="domain" description="F-box" evidence="1">
    <location>
        <begin position="158"/>
        <end position="209"/>
    </location>
</feature>
<dbReference type="PANTHER" id="PTHR34791">
    <property type="entry name" value="OS02G0272100 PROTEIN"/>
    <property type="match status" value="1"/>
</dbReference>
<evidence type="ECO:0000313" key="3">
    <source>
        <dbReference type="Proteomes" id="UP001497457"/>
    </source>
</evidence>
<dbReference type="PROSITE" id="PS50181">
    <property type="entry name" value="FBOX"/>
    <property type="match status" value="1"/>
</dbReference>
<sequence>MATVLHKLVDADQWEAEDIIGRLGLIAHAAFLHAGFVPYGAQPPSGQNLLKTAGDTTSTFRSRLYTAPALVHREGAEAAVLMLCKAEGGDFALLMFLTTDRDMRRGFRQRLDAAATVPLLSRRLDDTAPWVSQLCMWLANGACWDLFVELCRRNGLALTSFMSLPDDIIMEILKRIVWRRKALVAVACTCRLLRRLVAECNDTELWKPLFRDYYAQKYMIESSEWAVRQLLRKYGELISSSHLVSSPVRSTASAASWGKTGEARRRKVPLHDYYDRKRHTAAWWTQSPQGMARGACDDDGRCCKVPRGDDISRKQHGRAGAIHAPSCRYRWKHR</sequence>
<reference evidence="2 3" key="2">
    <citation type="submission" date="2024-10" db="EMBL/GenBank/DDBJ databases">
        <authorList>
            <person name="Ryan C."/>
        </authorList>
    </citation>
    <scope>NUCLEOTIDE SEQUENCE [LARGE SCALE GENOMIC DNA]</scope>
</reference>
<protein>
    <recommendedName>
        <fullName evidence="1">F-box domain-containing protein</fullName>
    </recommendedName>
</protein>
<dbReference type="PANTHER" id="PTHR34791:SF4">
    <property type="entry name" value="F-BOX DOMAIN CONTAINING PROTEIN"/>
    <property type="match status" value="1"/>
</dbReference>
<dbReference type="Proteomes" id="UP001497457">
    <property type="component" value="Chromosome 16b"/>
</dbReference>
<dbReference type="AlphaFoldDB" id="A0ABC8YEV1"/>
<evidence type="ECO:0000259" key="1">
    <source>
        <dbReference type="PROSITE" id="PS50181"/>
    </source>
</evidence>
<dbReference type="Gene3D" id="1.20.1280.50">
    <property type="match status" value="1"/>
</dbReference>
<keyword evidence="3" id="KW-1185">Reference proteome</keyword>
<gene>
    <name evidence="2" type="ORF">URODEC1_LOCUS32888</name>
</gene>
<accession>A0ABC8YEV1</accession>
<dbReference type="EMBL" id="OZ075126">
    <property type="protein sequence ID" value="CAL4941127.1"/>
    <property type="molecule type" value="Genomic_DNA"/>
</dbReference>
<reference evidence="3" key="1">
    <citation type="submission" date="2024-06" db="EMBL/GenBank/DDBJ databases">
        <authorList>
            <person name="Ryan C."/>
        </authorList>
    </citation>
    <scope>NUCLEOTIDE SEQUENCE [LARGE SCALE GENOMIC DNA]</scope>
</reference>
<evidence type="ECO:0000313" key="2">
    <source>
        <dbReference type="EMBL" id="CAL4941127.1"/>
    </source>
</evidence>
<organism evidence="2 3">
    <name type="scientific">Urochloa decumbens</name>
    <dbReference type="NCBI Taxonomy" id="240449"/>
    <lineage>
        <taxon>Eukaryota</taxon>
        <taxon>Viridiplantae</taxon>
        <taxon>Streptophyta</taxon>
        <taxon>Embryophyta</taxon>
        <taxon>Tracheophyta</taxon>
        <taxon>Spermatophyta</taxon>
        <taxon>Magnoliopsida</taxon>
        <taxon>Liliopsida</taxon>
        <taxon>Poales</taxon>
        <taxon>Poaceae</taxon>
        <taxon>PACMAD clade</taxon>
        <taxon>Panicoideae</taxon>
        <taxon>Panicodae</taxon>
        <taxon>Paniceae</taxon>
        <taxon>Melinidinae</taxon>
        <taxon>Urochloa</taxon>
    </lineage>
</organism>